<dbReference type="EMBL" id="JAODUP010000130">
    <property type="protein sequence ID" value="KAK2160565.1"/>
    <property type="molecule type" value="Genomic_DNA"/>
</dbReference>
<comment type="caution">
    <text evidence="3">The sequence shown here is derived from an EMBL/GenBank/DDBJ whole genome shotgun (WGS) entry which is preliminary data.</text>
</comment>
<sequence>MLGEERSLVPQPAPILPGQVVLPGVRVDQPKPPPQSPPPYSNNNVNVFSHDTNNITNLGWADQVHPADDVCILSRSATAVQDRPRAVANSRKAKILNISGFVIGTVLFLAIILYVV</sequence>
<evidence type="ECO:0000313" key="3">
    <source>
        <dbReference type="EMBL" id="KAK2160565.1"/>
    </source>
</evidence>
<gene>
    <name evidence="3" type="ORF">LSH36_130g01047</name>
</gene>
<keyword evidence="2" id="KW-1133">Transmembrane helix</keyword>
<name>A0AAD9JXK9_9ANNE</name>
<organism evidence="3 4">
    <name type="scientific">Paralvinella palmiformis</name>
    <dbReference type="NCBI Taxonomy" id="53620"/>
    <lineage>
        <taxon>Eukaryota</taxon>
        <taxon>Metazoa</taxon>
        <taxon>Spiralia</taxon>
        <taxon>Lophotrochozoa</taxon>
        <taxon>Annelida</taxon>
        <taxon>Polychaeta</taxon>
        <taxon>Sedentaria</taxon>
        <taxon>Canalipalpata</taxon>
        <taxon>Terebellida</taxon>
        <taxon>Terebelliformia</taxon>
        <taxon>Alvinellidae</taxon>
        <taxon>Paralvinella</taxon>
    </lineage>
</organism>
<evidence type="ECO:0000256" key="2">
    <source>
        <dbReference type="SAM" id="Phobius"/>
    </source>
</evidence>
<proteinExistence type="predicted"/>
<feature type="transmembrane region" description="Helical" evidence="2">
    <location>
        <begin position="95"/>
        <end position="115"/>
    </location>
</feature>
<keyword evidence="4" id="KW-1185">Reference proteome</keyword>
<keyword evidence="2" id="KW-0472">Membrane</keyword>
<feature type="compositionally biased region" description="Pro residues" evidence="1">
    <location>
        <begin position="30"/>
        <end position="40"/>
    </location>
</feature>
<reference evidence="3" key="1">
    <citation type="journal article" date="2023" name="Mol. Biol. Evol.">
        <title>Third-Generation Sequencing Reveals the Adaptive Role of the Epigenome in Three Deep-Sea Polychaetes.</title>
        <authorList>
            <person name="Perez M."/>
            <person name="Aroh O."/>
            <person name="Sun Y."/>
            <person name="Lan Y."/>
            <person name="Juniper S.K."/>
            <person name="Young C.R."/>
            <person name="Angers B."/>
            <person name="Qian P.Y."/>
        </authorList>
    </citation>
    <scope>NUCLEOTIDE SEQUENCE</scope>
    <source>
        <strain evidence="3">P08H-3</strain>
    </source>
</reference>
<accession>A0AAD9JXK9</accession>
<dbReference type="AlphaFoldDB" id="A0AAD9JXK9"/>
<feature type="region of interest" description="Disordered" evidence="1">
    <location>
        <begin position="24"/>
        <end position="43"/>
    </location>
</feature>
<protein>
    <submittedName>
        <fullName evidence="3">Uncharacterized protein</fullName>
    </submittedName>
</protein>
<keyword evidence="2" id="KW-0812">Transmembrane</keyword>
<dbReference type="Proteomes" id="UP001208570">
    <property type="component" value="Unassembled WGS sequence"/>
</dbReference>
<evidence type="ECO:0000313" key="4">
    <source>
        <dbReference type="Proteomes" id="UP001208570"/>
    </source>
</evidence>
<evidence type="ECO:0000256" key="1">
    <source>
        <dbReference type="SAM" id="MobiDB-lite"/>
    </source>
</evidence>